<feature type="transmembrane region" description="Helical" evidence="1">
    <location>
        <begin position="247"/>
        <end position="270"/>
    </location>
</feature>
<feature type="transmembrane region" description="Helical" evidence="1">
    <location>
        <begin position="50"/>
        <end position="68"/>
    </location>
</feature>
<name>A0ABW5FXD3_9PSEU</name>
<keyword evidence="1" id="KW-1133">Transmembrane helix</keyword>
<dbReference type="RefSeq" id="WP_378266411.1">
    <property type="nucleotide sequence ID" value="NZ_JBHUKR010000007.1"/>
</dbReference>
<evidence type="ECO:0000256" key="1">
    <source>
        <dbReference type="SAM" id="Phobius"/>
    </source>
</evidence>
<keyword evidence="1" id="KW-0472">Membrane</keyword>
<feature type="transmembrane region" description="Helical" evidence="1">
    <location>
        <begin position="134"/>
        <end position="152"/>
    </location>
</feature>
<keyword evidence="2" id="KW-0436">Ligase</keyword>
<dbReference type="Proteomes" id="UP001597417">
    <property type="component" value="Unassembled WGS sequence"/>
</dbReference>
<gene>
    <name evidence="2" type="ORF">ACFSXZ_19310</name>
</gene>
<sequence>MELVDIRRVPQAAPEQSGTPRLVGAVWALLAINTLGSIGVVTIVRIPRSLIQLITMGSLMAAFGLALALNPRIRIRPSAYLTLLSLLLAVSVVSSLRLESGYGSLFRCFRLFVFIATLWLLTRWWDGRPTFVRYHVRMLTVVLASVVAGLLISPGKAMPGTYEGRLIDAIWPLTPPQVAHYAAIAAGLTLLLWLGRETTRFSALAIVVPALGVLMLSHTRTATLGLVIGLVIAAVSLVPTSVRARRVFTWGTLSAVLVAMVAGPLLVAWFQRGQSQENLSSLTGRAKVWDALLSAPRTTLENLLGFGLGDKSYGGLPIDSSWLAVFHEQGYAGVVLVAAFLLVLLTVALLQPPSLSRACALFLIVYCLSASYTEAGLGDASPYLLNLAIAGSLLAGRETAT</sequence>
<dbReference type="PANTHER" id="PTHR37422">
    <property type="entry name" value="TEICHURONIC ACID BIOSYNTHESIS PROTEIN TUAE"/>
    <property type="match status" value="1"/>
</dbReference>
<protein>
    <submittedName>
        <fullName evidence="2">O-antigen ligase domain-containing protein</fullName>
    </submittedName>
</protein>
<keyword evidence="1" id="KW-0812">Transmembrane</keyword>
<comment type="caution">
    <text evidence="2">The sequence shown here is derived from an EMBL/GenBank/DDBJ whole genome shotgun (WGS) entry which is preliminary data.</text>
</comment>
<dbReference type="InterPro" id="IPR051533">
    <property type="entry name" value="WaaL-like"/>
</dbReference>
<feature type="transmembrane region" description="Helical" evidence="1">
    <location>
        <begin position="201"/>
        <end position="217"/>
    </location>
</feature>
<proteinExistence type="predicted"/>
<feature type="transmembrane region" description="Helical" evidence="1">
    <location>
        <begin position="80"/>
        <end position="98"/>
    </location>
</feature>
<dbReference type="EMBL" id="JBHUKR010000007">
    <property type="protein sequence ID" value="MFD2418477.1"/>
    <property type="molecule type" value="Genomic_DNA"/>
</dbReference>
<evidence type="ECO:0000313" key="3">
    <source>
        <dbReference type="Proteomes" id="UP001597417"/>
    </source>
</evidence>
<feature type="transmembrane region" description="Helical" evidence="1">
    <location>
        <begin position="330"/>
        <end position="350"/>
    </location>
</feature>
<organism evidence="2 3">
    <name type="scientific">Amycolatopsis pigmentata</name>
    <dbReference type="NCBI Taxonomy" id="450801"/>
    <lineage>
        <taxon>Bacteria</taxon>
        <taxon>Bacillati</taxon>
        <taxon>Actinomycetota</taxon>
        <taxon>Actinomycetes</taxon>
        <taxon>Pseudonocardiales</taxon>
        <taxon>Pseudonocardiaceae</taxon>
        <taxon>Amycolatopsis</taxon>
    </lineage>
</organism>
<accession>A0ABW5FXD3</accession>
<feature type="transmembrane region" description="Helical" evidence="1">
    <location>
        <begin position="104"/>
        <end position="122"/>
    </location>
</feature>
<keyword evidence="3" id="KW-1185">Reference proteome</keyword>
<dbReference type="GO" id="GO:0016874">
    <property type="term" value="F:ligase activity"/>
    <property type="evidence" value="ECO:0007669"/>
    <property type="project" value="UniProtKB-KW"/>
</dbReference>
<dbReference type="PANTHER" id="PTHR37422:SF13">
    <property type="entry name" value="LIPOPOLYSACCHARIDE BIOSYNTHESIS PROTEIN PA4999-RELATED"/>
    <property type="match status" value="1"/>
</dbReference>
<reference evidence="3" key="1">
    <citation type="journal article" date="2019" name="Int. J. Syst. Evol. Microbiol.">
        <title>The Global Catalogue of Microorganisms (GCM) 10K type strain sequencing project: providing services to taxonomists for standard genome sequencing and annotation.</title>
        <authorList>
            <consortium name="The Broad Institute Genomics Platform"/>
            <consortium name="The Broad Institute Genome Sequencing Center for Infectious Disease"/>
            <person name="Wu L."/>
            <person name="Ma J."/>
        </authorList>
    </citation>
    <scope>NUCLEOTIDE SEQUENCE [LARGE SCALE GENOMIC DNA]</scope>
    <source>
        <strain evidence="3">CGMCC 4.7645</strain>
    </source>
</reference>
<evidence type="ECO:0000313" key="2">
    <source>
        <dbReference type="EMBL" id="MFD2418477.1"/>
    </source>
</evidence>
<feature type="transmembrane region" description="Helical" evidence="1">
    <location>
        <begin position="21"/>
        <end position="44"/>
    </location>
</feature>
<feature type="transmembrane region" description="Helical" evidence="1">
    <location>
        <begin position="178"/>
        <end position="194"/>
    </location>
</feature>
<feature type="transmembrane region" description="Helical" evidence="1">
    <location>
        <begin position="223"/>
        <end position="240"/>
    </location>
</feature>